<evidence type="ECO:0000256" key="1">
    <source>
        <dbReference type="ARBA" id="ARBA00004123"/>
    </source>
</evidence>
<keyword evidence="4" id="KW-0678">Repressor</keyword>
<dbReference type="STRING" id="1314781.A0A165F3V7"/>
<dbReference type="OrthoDB" id="424012at2759"/>
<sequence length="683" mass="75443">MEGSSALPLTVSPMDVMPPPPELLNGDHEQKRSQETGYVYDTTMMLHKELRPPNDDGSPNPEVPMRIKGIWESFRVAGLIPDRMVQLPVRDVTRSEVLLVHSEDLWDRVDAIQHMSEDMIISSASYYEHLSLYVHPLTTKCALLSCGSTIEAALAVATGKVRNAFAIVRPPGHHAEPEEHMGFCFFNNVSVAARVIQEETDCKRILILDWDVHHGNGTQRAFWDDPTVLYISLHRYDGGSFYPGGNFGSMEMVGEGAGVGYCVNIPWPEKGMGDADYLYAFQQLVMPIAYEFAPDMVIISAGFDAAEGDILGECHVSPAGYAHMTHMLSSLAGGKVCVALEGGYNVDSISKSALAVAKVLLGENPPSLPSAVASEVAVETVWLCGRVQSRYWRSIVPKVIEPRDVVEQPTYTMSEILKLHRARHMYTTHQLMDVPLHDSALNEMYSGQVLVSPDIYLNKRAILVFLHDFGDLHVDLRGLGSADMNLEKSYLVDASDSVVAWAKRQGWAICDINVLAKPLKPKLDDKEQKTTEKRLAGILEYIWDNYVQLSECRNVVLMSYGMGTMTIASLLKSRAVNKKVRAVVHVLGYDSWPSLGGAPADVIQWYKQNSLSLIPKDHPGLLVKRLRGRLGEFQTYEETRLTKTLGQGLPTIDAFIQSRLADMNGAVNGGAAHVNGDVPMVVV</sequence>
<comment type="similarity">
    <text evidence="2">Belongs to the histone deacetylase family. HD type 2 subfamily.</text>
</comment>
<dbReference type="InterPro" id="IPR000286">
    <property type="entry name" value="HDACs"/>
</dbReference>
<dbReference type="InterPro" id="IPR023801">
    <property type="entry name" value="His_deacetylse_dom"/>
</dbReference>
<dbReference type="InterPro" id="IPR037138">
    <property type="entry name" value="His_deacetylse_dom_sf"/>
</dbReference>
<evidence type="ECO:0000259" key="13">
    <source>
        <dbReference type="Pfam" id="PF09757"/>
    </source>
</evidence>
<evidence type="ECO:0000256" key="3">
    <source>
        <dbReference type="ARBA" id="ARBA00012111"/>
    </source>
</evidence>
<dbReference type="GO" id="GO:0000118">
    <property type="term" value="C:histone deacetylase complex"/>
    <property type="evidence" value="ECO:0007669"/>
    <property type="project" value="TreeGrafter"/>
</dbReference>
<dbReference type="InParanoid" id="A0A165F3V7"/>
<dbReference type="PRINTS" id="PR01270">
    <property type="entry name" value="HDASUPER"/>
</dbReference>
<evidence type="ECO:0000256" key="10">
    <source>
        <dbReference type="ARBA" id="ARBA00048287"/>
    </source>
</evidence>
<keyword evidence="8" id="KW-0804">Transcription</keyword>
<reference evidence="14 15" key="1">
    <citation type="journal article" date="2016" name="Mol. Biol. Evol.">
        <title>Comparative Genomics of Early-Diverging Mushroom-Forming Fungi Provides Insights into the Origins of Lignocellulose Decay Capabilities.</title>
        <authorList>
            <person name="Nagy L.G."/>
            <person name="Riley R."/>
            <person name="Tritt A."/>
            <person name="Adam C."/>
            <person name="Daum C."/>
            <person name="Floudas D."/>
            <person name="Sun H."/>
            <person name="Yadav J.S."/>
            <person name="Pangilinan J."/>
            <person name="Larsson K.H."/>
            <person name="Matsuura K."/>
            <person name="Barry K."/>
            <person name="Labutti K."/>
            <person name="Kuo R."/>
            <person name="Ohm R.A."/>
            <person name="Bhattacharya S.S."/>
            <person name="Shirouzu T."/>
            <person name="Yoshinaga Y."/>
            <person name="Martin F.M."/>
            <person name="Grigoriev I.V."/>
            <person name="Hibbett D.S."/>
        </authorList>
    </citation>
    <scope>NUCLEOTIDE SEQUENCE [LARGE SCALE GENOMIC DNA]</scope>
    <source>
        <strain evidence="14 15">HHB12029</strain>
    </source>
</reference>
<evidence type="ECO:0000256" key="2">
    <source>
        <dbReference type="ARBA" id="ARBA00007738"/>
    </source>
</evidence>
<proteinExistence type="inferred from homology"/>
<evidence type="ECO:0000256" key="5">
    <source>
        <dbReference type="ARBA" id="ARBA00022801"/>
    </source>
</evidence>
<protein>
    <recommendedName>
        <fullName evidence="3">histone deacetylase</fullName>
        <ecNumber evidence="3">3.5.1.98</ecNumber>
    </recommendedName>
</protein>
<evidence type="ECO:0000256" key="4">
    <source>
        <dbReference type="ARBA" id="ARBA00022491"/>
    </source>
</evidence>
<dbReference type="SUPFAM" id="SSF52768">
    <property type="entry name" value="Arginase/deacetylase"/>
    <property type="match status" value="1"/>
</dbReference>
<feature type="region of interest" description="Disordered" evidence="11">
    <location>
        <begin position="1"/>
        <end position="32"/>
    </location>
</feature>
<feature type="domain" description="Arb2-like" evidence="13">
    <location>
        <begin position="413"/>
        <end position="661"/>
    </location>
</feature>
<dbReference type="FunFam" id="3.40.800.20:FF:000005">
    <property type="entry name" value="histone deacetylase 6"/>
    <property type="match status" value="1"/>
</dbReference>
<dbReference type="PANTHER" id="PTHR10625:SF5">
    <property type="entry name" value="HISTONE DEACETYLASE"/>
    <property type="match status" value="1"/>
</dbReference>
<dbReference type="GO" id="GO:0141221">
    <property type="term" value="F:histone deacetylase activity, hydrolytic mechanism"/>
    <property type="evidence" value="ECO:0007669"/>
    <property type="project" value="UniProtKB-EC"/>
</dbReference>
<evidence type="ECO:0000256" key="6">
    <source>
        <dbReference type="ARBA" id="ARBA00022853"/>
    </source>
</evidence>
<dbReference type="Pfam" id="PF09757">
    <property type="entry name" value="Arb2-like"/>
    <property type="match status" value="1"/>
</dbReference>
<organism evidence="14 15">
    <name type="scientific">Exidia glandulosa HHB12029</name>
    <dbReference type="NCBI Taxonomy" id="1314781"/>
    <lineage>
        <taxon>Eukaryota</taxon>
        <taxon>Fungi</taxon>
        <taxon>Dikarya</taxon>
        <taxon>Basidiomycota</taxon>
        <taxon>Agaricomycotina</taxon>
        <taxon>Agaricomycetes</taxon>
        <taxon>Auriculariales</taxon>
        <taxon>Exidiaceae</taxon>
        <taxon>Exidia</taxon>
    </lineage>
</organism>
<name>A0A165F3V7_EXIGL</name>
<keyword evidence="6" id="KW-0156">Chromatin regulator</keyword>
<keyword evidence="15" id="KW-1185">Reference proteome</keyword>
<dbReference type="InterPro" id="IPR023696">
    <property type="entry name" value="Ureohydrolase_dom_sf"/>
</dbReference>
<evidence type="ECO:0000256" key="9">
    <source>
        <dbReference type="ARBA" id="ARBA00023242"/>
    </source>
</evidence>
<evidence type="ECO:0000256" key="8">
    <source>
        <dbReference type="ARBA" id="ARBA00023163"/>
    </source>
</evidence>
<keyword evidence="7" id="KW-0805">Transcription regulation</keyword>
<dbReference type="Pfam" id="PF00850">
    <property type="entry name" value="Hist_deacetyl"/>
    <property type="match status" value="1"/>
</dbReference>
<dbReference type="InterPro" id="IPR019154">
    <property type="entry name" value="Arb2-like_domain"/>
</dbReference>
<evidence type="ECO:0000313" key="15">
    <source>
        <dbReference type="Proteomes" id="UP000077266"/>
    </source>
</evidence>
<dbReference type="PANTHER" id="PTHR10625">
    <property type="entry name" value="HISTONE DEACETYLASE HDAC1-RELATED"/>
    <property type="match status" value="1"/>
</dbReference>
<accession>A0A165F3V7</accession>
<comment type="subcellular location">
    <subcellularLocation>
        <location evidence="1">Nucleus</location>
    </subcellularLocation>
</comment>
<dbReference type="AlphaFoldDB" id="A0A165F3V7"/>
<dbReference type="Gene3D" id="3.40.800.20">
    <property type="entry name" value="Histone deacetylase domain"/>
    <property type="match status" value="1"/>
</dbReference>
<evidence type="ECO:0000256" key="11">
    <source>
        <dbReference type="SAM" id="MobiDB-lite"/>
    </source>
</evidence>
<evidence type="ECO:0000259" key="12">
    <source>
        <dbReference type="Pfam" id="PF00850"/>
    </source>
</evidence>
<dbReference type="Proteomes" id="UP000077266">
    <property type="component" value="Unassembled WGS sequence"/>
</dbReference>
<dbReference type="EC" id="3.5.1.98" evidence="3"/>
<comment type="catalytic activity">
    <reaction evidence="10">
        <text>N(6)-acetyl-L-lysyl-[histone] + H2O = L-lysyl-[histone] + acetate</text>
        <dbReference type="Rhea" id="RHEA:58196"/>
        <dbReference type="Rhea" id="RHEA-COMP:9845"/>
        <dbReference type="Rhea" id="RHEA-COMP:11338"/>
        <dbReference type="ChEBI" id="CHEBI:15377"/>
        <dbReference type="ChEBI" id="CHEBI:29969"/>
        <dbReference type="ChEBI" id="CHEBI:30089"/>
        <dbReference type="ChEBI" id="CHEBI:61930"/>
        <dbReference type="EC" id="3.5.1.98"/>
    </reaction>
</comment>
<keyword evidence="5" id="KW-0378">Hydrolase</keyword>
<keyword evidence="9" id="KW-0539">Nucleus</keyword>
<evidence type="ECO:0000256" key="7">
    <source>
        <dbReference type="ARBA" id="ARBA00023015"/>
    </source>
</evidence>
<evidence type="ECO:0000313" key="14">
    <source>
        <dbReference type="EMBL" id="KZV88328.1"/>
    </source>
</evidence>
<feature type="domain" description="Histone deacetylase" evidence="12">
    <location>
        <begin position="61"/>
        <end position="359"/>
    </location>
</feature>
<dbReference type="EMBL" id="KV426102">
    <property type="protein sequence ID" value="KZV88328.1"/>
    <property type="molecule type" value="Genomic_DNA"/>
</dbReference>
<dbReference type="GO" id="GO:0040029">
    <property type="term" value="P:epigenetic regulation of gene expression"/>
    <property type="evidence" value="ECO:0007669"/>
    <property type="project" value="TreeGrafter"/>
</dbReference>
<dbReference type="FunCoup" id="A0A165F3V7">
    <property type="interactions" value="79"/>
</dbReference>
<gene>
    <name evidence="14" type="ORF">EXIGLDRAFT_839282</name>
</gene>